<name>C5FFB9_ARTOC</name>
<dbReference type="GeneID" id="9228908"/>
<reference evidence="4" key="1">
    <citation type="journal article" date="2012" name="MBio">
        <title>Comparative genome analysis of Trichophyton rubrum and related dermatophytes reveals candidate genes involved in infection.</title>
        <authorList>
            <person name="Martinez D.A."/>
            <person name="Oliver B.G."/>
            <person name="Graeser Y."/>
            <person name="Goldberg J.M."/>
            <person name="Li W."/>
            <person name="Martinez-Rossi N.M."/>
            <person name="Monod M."/>
            <person name="Shelest E."/>
            <person name="Barton R.C."/>
            <person name="Birch E."/>
            <person name="Brakhage A.A."/>
            <person name="Chen Z."/>
            <person name="Gurr S.J."/>
            <person name="Heiman D."/>
            <person name="Heitman J."/>
            <person name="Kosti I."/>
            <person name="Rossi A."/>
            <person name="Saif S."/>
            <person name="Samalova M."/>
            <person name="Saunders C.W."/>
            <person name="Shea T."/>
            <person name="Summerbell R.C."/>
            <person name="Xu J."/>
            <person name="Young S."/>
            <person name="Zeng Q."/>
            <person name="Birren B.W."/>
            <person name="Cuomo C.A."/>
            <person name="White T.C."/>
        </authorList>
    </citation>
    <scope>NUCLEOTIDE SEQUENCE [LARGE SCALE GENOMIC DNA]</scope>
    <source>
        <strain evidence="4">ATCC MYA-4605 / CBS 113480</strain>
    </source>
</reference>
<dbReference type="STRING" id="554155.C5FFB9"/>
<accession>C5FFB9</accession>
<protein>
    <submittedName>
        <fullName evidence="3">Uncharacterized protein</fullName>
    </submittedName>
</protein>
<gene>
    <name evidence="3" type="ORF">MCYG_01391</name>
</gene>
<keyword evidence="4" id="KW-1185">Reference proteome</keyword>
<keyword evidence="1" id="KW-0175">Coiled coil</keyword>
<evidence type="ECO:0000256" key="2">
    <source>
        <dbReference type="SAM" id="MobiDB-lite"/>
    </source>
</evidence>
<dbReference type="OMA" id="PPYENEA"/>
<dbReference type="RefSeq" id="XP_002851287.1">
    <property type="nucleotide sequence ID" value="XM_002851241.1"/>
</dbReference>
<dbReference type="OrthoDB" id="20105at2759"/>
<dbReference type="EMBL" id="DS995701">
    <property type="protein sequence ID" value="EEQ28503.1"/>
    <property type="molecule type" value="Genomic_DNA"/>
</dbReference>
<feature type="compositionally biased region" description="Polar residues" evidence="2">
    <location>
        <begin position="180"/>
        <end position="204"/>
    </location>
</feature>
<feature type="compositionally biased region" description="Polar residues" evidence="2">
    <location>
        <begin position="396"/>
        <end position="412"/>
    </location>
</feature>
<dbReference type="VEuPathDB" id="FungiDB:MCYG_01391"/>
<dbReference type="eggNOG" id="ENOG502SIQW">
    <property type="taxonomic scope" value="Eukaryota"/>
</dbReference>
<evidence type="ECO:0000256" key="1">
    <source>
        <dbReference type="SAM" id="Coils"/>
    </source>
</evidence>
<feature type="region of interest" description="Disordered" evidence="2">
    <location>
        <begin position="281"/>
        <end position="448"/>
    </location>
</feature>
<dbReference type="HOGENOM" id="CLU_047840_0_0_1"/>
<organism evidence="3 4">
    <name type="scientific">Arthroderma otae (strain ATCC MYA-4605 / CBS 113480)</name>
    <name type="common">Microsporum canis</name>
    <dbReference type="NCBI Taxonomy" id="554155"/>
    <lineage>
        <taxon>Eukaryota</taxon>
        <taxon>Fungi</taxon>
        <taxon>Dikarya</taxon>
        <taxon>Ascomycota</taxon>
        <taxon>Pezizomycotina</taxon>
        <taxon>Eurotiomycetes</taxon>
        <taxon>Eurotiomycetidae</taxon>
        <taxon>Onygenales</taxon>
        <taxon>Arthrodermataceae</taxon>
        <taxon>Microsporum</taxon>
    </lineage>
</organism>
<evidence type="ECO:0000313" key="3">
    <source>
        <dbReference type="EMBL" id="EEQ28503.1"/>
    </source>
</evidence>
<feature type="compositionally biased region" description="Polar residues" evidence="2">
    <location>
        <begin position="332"/>
        <end position="343"/>
    </location>
</feature>
<evidence type="ECO:0000313" key="4">
    <source>
        <dbReference type="Proteomes" id="UP000002035"/>
    </source>
</evidence>
<feature type="coiled-coil region" evidence="1">
    <location>
        <begin position="43"/>
        <end position="77"/>
    </location>
</feature>
<feature type="region of interest" description="Disordered" evidence="2">
    <location>
        <begin position="160"/>
        <end position="251"/>
    </location>
</feature>
<feature type="compositionally biased region" description="Polar residues" evidence="2">
    <location>
        <begin position="313"/>
        <end position="325"/>
    </location>
</feature>
<proteinExistence type="predicted"/>
<dbReference type="Proteomes" id="UP000002035">
    <property type="component" value="Unassembled WGS sequence"/>
</dbReference>
<sequence>MEIHCFSELEAKFERSLHCTSLLLANENARLPRLQLLLSEHDKDTISEQLYQAKRQLEDTETENSRIREQSIRMQQDMDELHRSFQLKTKMIDTLQAELSSMRSSSVEMSKLQVDNANLAREVSSMKPELTRLRSQNSSYQSVLSEKLSLERQVSSLEVELRDAKRKSEKGRISNIPEKTATSLEHTNVTAQNQTSQSHAQGATVTLPKKQAKPRGQNKNLIEPSGDPPLQQRFGEDPSIGTPGPNQLSKLPTRIAAAPGDKSIFSITPFLNRQSNDFEVDFTSSESDGDGISFAESGPSRIEVKGLPLPKNGLSTTNSRKSIAQPQRKPPKSNTNLKSTNLAASRITKRTQKQKNTTEPSSEGEDLPDPAKKRRVLQTIGENPSIDGNFGAMRTLSKQPSLSKNQSDTFANSEGKHVENDRRNRRLGLNKALDIPPFSPLKRNARAS</sequence>
<dbReference type="AlphaFoldDB" id="C5FFB9"/>